<dbReference type="PANTHER" id="PTHR21064:SF5">
    <property type="entry name" value="SLR1880 PROTEIN"/>
    <property type="match status" value="1"/>
</dbReference>
<reference evidence="2" key="2">
    <citation type="journal article" date="2021" name="PeerJ">
        <title>Extensive microbial diversity within the chicken gut microbiome revealed by metagenomics and culture.</title>
        <authorList>
            <person name="Gilroy R."/>
            <person name="Ravi A."/>
            <person name="Getino M."/>
            <person name="Pursley I."/>
            <person name="Horton D.L."/>
            <person name="Alikhan N.F."/>
            <person name="Baker D."/>
            <person name="Gharbi K."/>
            <person name="Hall N."/>
            <person name="Watson M."/>
            <person name="Adriaenssens E.M."/>
            <person name="Foster-Nyarko E."/>
            <person name="Jarju S."/>
            <person name="Secka A."/>
            <person name="Antonio M."/>
            <person name="Oren A."/>
            <person name="Chaudhuri R.R."/>
            <person name="La Ragione R."/>
            <person name="Hildebrand F."/>
            <person name="Pallen M.J."/>
        </authorList>
    </citation>
    <scope>NUCLEOTIDE SEQUENCE</scope>
    <source>
        <strain evidence="2">ChiBcec2-4451</strain>
    </source>
</reference>
<dbReference type="InterPro" id="IPR050249">
    <property type="entry name" value="Pseudomonas-type_ThrB"/>
</dbReference>
<dbReference type="InterPro" id="IPR011009">
    <property type="entry name" value="Kinase-like_dom_sf"/>
</dbReference>
<proteinExistence type="predicted"/>
<dbReference type="InterPro" id="IPR002575">
    <property type="entry name" value="Aminoglycoside_PTrfase"/>
</dbReference>
<accession>A0A9D1T5A7</accession>
<sequence length="374" mass="43028">MGVNAEMAEFENYQVLEKFPFAGELLEAVPYGSGHINDTYRLTFREDGKEVQYILQRINGEIFRDQDQLMENIERVTSFIAGKIRLQGGNPDRETLQVIRTVDGHPYYRDETGHGWRVYPFITDSASFDKAESAEDFKQSGYAFGNFQYFLADFPAKELHETIPNFHNTVDRFAKFRKAVEADVMGRAARVQEEIRFVMEREQDCHFFGDLLEAGELPLRVTHNDTKLNNVLFDRETGKAICVIDLDTVMPGFAAHDFGDAIRFGASTALEDEKDLTKVSCDLNLFEAYFDGFMEGCRGALTAKEVETLPMGAKIMTLECGMRFLTDYLEGDTYFKIHYPDHNLDRTRTQLKLVKDMEEKWQAMADIVKKQRHE</sequence>
<dbReference type="PANTHER" id="PTHR21064">
    <property type="entry name" value="AMINOGLYCOSIDE PHOSPHOTRANSFERASE DOMAIN-CONTAINING PROTEIN-RELATED"/>
    <property type="match status" value="1"/>
</dbReference>
<feature type="domain" description="Aminoglycoside phosphotransferase" evidence="1">
    <location>
        <begin position="29"/>
        <end position="265"/>
    </location>
</feature>
<protein>
    <submittedName>
        <fullName evidence="2">Aminoglycoside phosphotransferase family protein</fullName>
    </submittedName>
</protein>
<dbReference type="AlphaFoldDB" id="A0A9D1T5A7"/>
<gene>
    <name evidence="2" type="ORF">IAA63_03045</name>
</gene>
<dbReference type="SUPFAM" id="SSF56112">
    <property type="entry name" value="Protein kinase-like (PK-like)"/>
    <property type="match status" value="1"/>
</dbReference>
<dbReference type="EMBL" id="DVON01000060">
    <property type="protein sequence ID" value="HIV12102.1"/>
    <property type="molecule type" value="Genomic_DNA"/>
</dbReference>
<dbReference type="Gene3D" id="3.90.1200.10">
    <property type="match status" value="1"/>
</dbReference>
<comment type="caution">
    <text evidence="2">The sequence shown here is derived from an EMBL/GenBank/DDBJ whole genome shotgun (WGS) entry which is preliminary data.</text>
</comment>
<organism evidence="2 3">
    <name type="scientific">Candidatus Pullilachnospira stercoravium</name>
    <dbReference type="NCBI Taxonomy" id="2840913"/>
    <lineage>
        <taxon>Bacteria</taxon>
        <taxon>Bacillati</taxon>
        <taxon>Bacillota</taxon>
        <taxon>Clostridia</taxon>
        <taxon>Lachnospirales</taxon>
        <taxon>Lachnospiraceae</taxon>
        <taxon>Lachnospiraceae incertae sedis</taxon>
        <taxon>Candidatus Pullilachnospira</taxon>
    </lineage>
</organism>
<name>A0A9D1T5A7_9FIRM</name>
<evidence type="ECO:0000313" key="3">
    <source>
        <dbReference type="Proteomes" id="UP000886723"/>
    </source>
</evidence>
<dbReference type="Proteomes" id="UP000886723">
    <property type="component" value="Unassembled WGS sequence"/>
</dbReference>
<reference evidence="2" key="1">
    <citation type="submission" date="2020-10" db="EMBL/GenBank/DDBJ databases">
        <authorList>
            <person name="Gilroy R."/>
        </authorList>
    </citation>
    <scope>NUCLEOTIDE SEQUENCE</scope>
    <source>
        <strain evidence="2">ChiBcec2-4451</strain>
    </source>
</reference>
<dbReference type="Pfam" id="PF01636">
    <property type="entry name" value="APH"/>
    <property type="match status" value="1"/>
</dbReference>
<evidence type="ECO:0000313" key="2">
    <source>
        <dbReference type="EMBL" id="HIV12102.1"/>
    </source>
</evidence>
<evidence type="ECO:0000259" key="1">
    <source>
        <dbReference type="Pfam" id="PF01636"/>
    </source>
</evidence>